<feature type="transmembrane region" description="Helical" evidence="5">
    <location>
        <begin position="363"/>
        <end position="381"/>
    </location>
</feature>
<feature type="transmembrane region" description="Helical" evidence="5">
    <location>
        <begin position="175"/>
        <end position="197"/>
    </location>
</feature>
<dbReference type="InterPro" id="IPR051788">
    <property type="entry name" value="MFS_Transporter"/>
</dbReference>
<gene>
    <name evidence="6" type="ORF">LPC04_02240</name>
</gene>
<feature type="transmembrane region" description="Helical" evidence="5">
    <location>
        <begin position="282"/>
        <end position="300"/>
    </location>
</feature>
<keyword evidence="7" id="KW-1185">Reference proteome</keyword>
<comment type="caution">
    <text evidence="6">The sequence shown here is derived from an EMBL/GenBank/DDBJ whole genome shotgun (WGS) entry which is preliminary data.</text>
</comment>
<dbReference type="PANTHER" id="PTHR23514">
    <property type="entry name" value="BYPASS OF STOP CODON PROTEIN 6"/>
    <property type="match status" value="1"/>
</dbReference>
<evidence type="ECO:0000256" key="4">
    <source>
        <dbReference type="ARBA" id="ARBA00023136"/>
    </source>
</evidence>
<sequence length="387" mass="38924">MSESSALASDATRVVPSVRASQLAVASLFGALGFGYGTWTSRLPAIKASLGLSTSQVSVVLLSAAIGSVLSFPVTAAALHKLGSRGASVLAGCLLAAGLVALGLAPSWMLACIVMCLYGVIASTMDVAMNAQGVEVERATAVPVMSRLHAVFSLGTMAGAFLASSIVGFTTSVPVHFAVAALVVLAATLLPRAGLVADANAIDGGTRSFALPRGAALLIGAMAFLGMIVEGSMVDWSTLYLKERAAASQQVAPLGIASLQGAMLVTRWFGDRARVRWGARRLLFGGSLLAGLSLAAALLIGGVWPALVGFGLFGIGVATVSPCVYAAGAREGGVALAAVMTLGSLGFLVGPLVIGAVAQATNLSWGMAVVAASAIALAALSRRVRWD</sequence>
<comment type="subcellular location">
    <subcellularLocation>
        <location evidence="1">Membrane</location>
        <topology evidence="1">Multi-pass membrane protein</topology>
    </subcellularLocation>
</comment>
<keyword evidence="2 5" id="KW-0812">Transmembrane</keyword>
<evidence type="ECO:0000256" key="2">
    <source>
        <dbReference type="ARBA" id="ARBA00022692"/>
    </source>
</evidence>
<feature type="transmembrane region" description="Helical" evidence="5">
    <location>
        <begin position="249"/>
        <end position="270"/>
    </location>
</feature>
<dbReference type="CDD" id="cd17393">
    <property type="entry name" value="MFS_MosC_like"/>
    <property type="match status" value="1"/>
</dbReference>
<reference evidence="6" key="1">
    <citation type="submission" date="2021-11" db="EMBL/GenBank/DDBJ databases">
        <title>BS-T2-15 a new species belonging to the Comamonadaceae family isolated from the soil of a French oak forest.</title>
        <authorList>
            <person name="Mieszkin S."/>
            <person name="Alain K."/>
        </authorList>
    </citation>
    <scope>NUCLEOTIDE SEQUENCE</scope>
    <source>
        <strain evidence="6">BS-T2-15</strain>
    </source>
</reference>
<feature type="transmembrane region" description="Helical" evidence="5">
    <location>
        <begin position="59"/>
        <end position="79"/>
    </location>
</feature>
<dbReference type="InterPro" id="IPR036259">
    <property type="entry name" value="MFS_trans_sf"/>
</dbReference>
<organism evidence="6 7">
    <name type="scientific">Scleromatobacter humisilvae</name>
    <dbReference type="NCBI Taxonomy" id="2897159"/>
    <lineage>
        <taxon>Bacteria</taxon>
        <taxon>Pseudomonadati</taxon>
        <taxon>Pseudomonadota</taxon>
        <taxon>Betaproteobacteria</taxon>
        <taxon>Burkholderiales</taxon>
        <taxon>Sphaerotilaceae</taxon>
        <taxon>Scleromatobacter</taxon>
    </lineage>
</organism>
<feature type="transmembrane region" description="Helical" evidence="5">
    <location>
        <begin position="306"/>
        <end position="327"/>
    </location>
</feature>
<feature type="transmembrane region" description="Helical" evidence="5">
    <location>
        <begin position="108"/>
        <end position="129"/>
    </location>
</feature>
<name>A0A9X1YF65_9BURK</name>
<keyword evidence="3 5" id="KW-1133">Transmembrane helix</keyword>
<feature type="transmembrane region" description="Helical" evidence="5">
    <location>
        <begin position="209"/>
        <end position="229"/>
    </location>
</feature>
<evidence type="ECO:0000256" key="5">
    <source>
        <dbReference type="SAM" id="Phobius"/>
    </source>
</evidence>
<evidence type="ECO:0000313" key="7">
    <source>
        <dbReference type="Proteomes" id="UP001139353"/>
    </source>
</evidence>
<keyword evidence="4 5" id="KW-0472">Membrane</keyword>
<dbReference type="EMBL" id="JAJLJH010000001">
    <property type="protein sequence ID" value="MCK9684522.1"/>
    <property type="molecule type" value="Genomic_DNA"/>
</dbReference>
<feature type="transmembrane region" description="Helical" evidence="5">
    <location>
        <begin position="150"/>
        <end position="169"/>
    </location>
</feature>
<evidence type="ECO:0000256" key="1">
    <source>
        <dbReference type="ARBA" id="ARBA00004141"/>
    </source>
</evidence>
<evidence type="ECO:0000313" key="6">
    <source>
        <dbReference type="EMBL" id="MCK9684522.1"/>
    </source>
</evidence>
<evidence type="ECO:0000256" key="3">
    <source>
        <dbReference type="ARBA" id="ARBA00022989"/>
    </source>
</evidence>
<dbReference type="GO" id="GO:0016020">
    <property type="term" value="C:membrane"/>
    <property type="evidence" value="ECO:0007669"/>
    <property type="project" value="UniProtKB-SubCell"/>
</dbReference>
<dbReference type="Pfam" id="PF07690">
    <property type="entry name" value="MFS_1"/>
    <property type="match status" value="1"/>
</dbReference>
<dbReference type="AlphaFoldDB" id="A0A9X1YF65"/>
<protein>
    <submittedName>
        <fullName evidence="6">MFS transporter</fullName>
    </submittedName>
</protein>
<dbReference type="SUPFAM" id="SSF103473">
    <property type="entry name" value="MFS general substrate transporter"/>
    <property type="match status" value="1"/>
</dbReference>
<dbReference type="PANTHER" id="PTHR23514:SF13">
    <property type="entry name" value="INNER MEMBRANE PROTEIN YBJJ"/>
    <property type="match status" value="1"/>
</dbReference>
<dbReference type="RefSeq" id="WP_275680550.1">
    <property type="nucleotide sequence ID" value="NZ_JAJLJH010000001.1"/>
</dbReference>
<dbReference type="Proteomes" id="UP001139353">
    <property type="component" value="Unassembled WGS sequence"/>
</dbReference>
<dbReference type="GO" id="GO:0022857">
    <property type="term" value="F:transmembrane transporter activity"/>
    <property type="evidence" value="ECO:0007669"/>
    <property type="project" value="InterPro"/>
</dbReference>
<accession>A0A9X1YF65</accession>
<feature type="transmembrane region" description="Helical" evidence="5">
    <location>
        <begin position="334"/>
        <end position="357"/>
    </location>
</feature>
<proteinExistence type="predicted"/>
<dbReference type="Gene3D" id="1.20.1250.20">
    <property type="entry name" value="MFS general substrate transporter like domains"/>
    <property type="match status" value="2"/>
</dbReference>
<dbReference type="InterPro" id="IPR011701">
    <property type="entry name" value="MFS"/>
</dbReference>
<feature type="transmembrane region" description="Helical" evidence="5">
    <location>
        <begin position="20"/>
        <end position="39"/>
    </location>
</feature>